<dbReference type="SUPFAM" id="SSF54523">
    <property type="entry name" value="Pili subunits"/>
    <property type="match status" value="1"/>
</dbReference>
<dbReference type="RefSeq" id="WP_092748653.1">
    <property type="nucleotide sequence ID" value="NZ_FMYL01000007.1"/>
</dbReference>
<evidence type="ECO:0000256" key="2">
    <source>
        <dbReference type="SAM" id="Phobius"/>
    </source>
</evidence>
<gene>
    <name evidence="3" type="ORF">SAMN05421733_107139</name>
</gene>
<dbReference type="NCBIfam" id="TIGR02532">
    <property type="entry name" value="IV_pilin_GFxxxE"/>
    <property type="match status" value="1"/>
</dbReference>
<proteinExistence type="predicted"/>
<keyword evidence="1" id="KW-0488">Methylation</keyword>
<dbReference type="AlphaFoldDB" id="A0A1G6HZZ2"/>
<evidence type="ECO:0000256" key="1">
    <source>
        <dbReference type="ARBA" id="ARBA00022481"/>
    </source>
</evidence>
<dbReference type="STRING" id="1219383.SAMN05421733_107139"/>
<dbReference type="InterPro" id="IPR012902">
    <property type="entry name" value="N_methyl_site"/>
</dbReference>
<keyword evidence="2" id="KW-0812">Transmembrane</keyword>
<accession>A0A1G6HZZ2</accession>
<name>A0A1G6HZZ2_9GAMM</name>
<dbReference type="Gene3D" id="3.30.700.10">
    <property type="entry name" value="Glycoprotein, Type 4 Pilin"/>
    <property type="match status" value="1"/>
</dbReference>
<dbReference type="InterPro" id="IPR045584">
    <property type="entry name" value="Pilin-like"/>
</dbReference>
<protein>
    <submittedName>
        <fullName evidence="3">Type IV pilus assembly protein PilE</fullName>
    </submittedName>
</protein>
<keyword evidence="4" id="KW-1185">Reference proteome</keyword>
<dbReference type="GO" id="GO:0015627">
    <property type="term" value="C:type II protein secretion system complex"/>
    <property type="evidence" value="ECO:0007669"/>
    <property type="project" value="InterPro"/>
</dbReference>
<dbReference type="Proteomes" id="UP000242501">
    <property type="component" value="Unassembled WGS sequence"/>
</dbReference>
<organism evidence="3 4">
    <name type="scientific">Acinetobacter boissieri</name>
    <dbReference type="NCBI Taxonomy" id="1219383"/>
    <lineage>
        <taxon>Bacteria</taxon>
        <taxon>Pseudomonadati</taxon>
        <taxon>Pseudomonadota</taxon>
        <taxon>Gammaproteobacteria</taxon>
        <taxon>Moraxellales</taxon>
        <taxon>Moraxellaceae</taxon>
        <taxon>Acinetobacter</taxon>
    </lineage>
</organism>
<keyword evidence="2" id="KW-1133">Transmembrane helix</keyword>
<dbReference type="PRINTS" id="PR00813">
    <property type="entry name" value="BCTERIALGSPG"/>
</dbReference>
<dbReference type="GO" id="GO:0015628">
    <property type="term" value="P:protein secretion by the type II secretion system"/>
    <property type="evidence" value="ECO:0007669"/>
    <property type="project" value="InterPro"/>
</dbReference>
<evidence type="ECO:0000313" key="4">
    <source>
        <dbReference type="Proteomes" id="UP000242501"/>
    </source>
</evidence>
<keyword evidence="2" id="KW-0472">Membrane</keyword>
<dbReference type="EMBL" id="FMYL01000007">
    <property type="protein sequence ID" value="SDB99713.1"/>
    <property type="molecule type" value="Genomic_DNA"/>
</dbReference>
<dbReference type="OrthoDB" id="6713246at2"/>
<dbReference type="PROSITE" id="PS00409">
    <property type="entry name" value="PROKAR_NTER_METHYL"/>
    <property type="match status" value="1"/>
</dbReference>
<feature type="transmembrane region" description="Helical" evidence="2">
    <location>
        <begin position="12"/>
        <end position="32"/>
    </location>
</feature>
<dbReference type="Pfam" id="PF07963">
    <property type="entry name" value="N_methyl"/>
    <property type="match status" value="1"/>
</dbReference>
<dbReference type="InterPro" id="IPR000983">
    <property type="entry name" value="Bac_GSPG_pilin"/>
</dbReference>
<sequence>MIIMRSKGFTLIEMMIVVVIVAILVAVAIPSYQSYVRTVNEGRAIQAMQNESVLLERYKARNFSYINYSSALSGIQGYTFTLTDQAGNTLTSNNTTGSDWSIIAQNTSADSKQASFLITSNGTRCKNTAFSNISKTDCGTGAETW</sequence>
<evidence type="ECO:0000313" key="3">
    <source>
        <dbReference type="EMBL" id="SDB99713.1"/>
    </source>
</evidence>
<reference evidence="4" key="1">
    <citation type="submission" date="2016-09" db="EMBL/GenBank/DDBJ databases">
        <authorList>
            <person name="Varghese N."/>
            <person name="Submissions S."/>
        </authorList>
    </citation>
    <scope>NUCLEOTIDE SEQUENCE [LARGE SCALE GENOMIC DNA]</scope>
    <source>
        <strain evidence="4">ANC 4422</strain>
    </source>
</reference>